<sequence length="168" mass="19294">MRLLVELLLGLVLLSTAADAGLFYRVKGEFKCYGQPAKDIDFLIVEHDPNENDIVQFKVDDWFDYTGNDHDSWGDFQDPLELSVHAGFTCGDCKGELYQYIEYDDGQFSSDVKALDHPAIFGLVELSDACRYGVVKPKYSDWDDLDLRKQWIVRNENSDIRGHFSRID</sequence>
<evidence type="ECO:0000256" key="1">
    <source>
        <dbReference type="SAM" id="SignalP"/>
    </source>
</evidence>
<reference evidence="3" key="2">
    <citation type="submission" date="2020-10" db="UniProtKB">
        <authorList>
            <consortium name="WormBaseParasite"/>
        </authorList>
    </citation>
    <scope>IDENTIFICATION</scope>
</reference>
<feature type="chain" id="PRO_5028958807" evidence="1">
    <location>
        <begin position="21"/>
        <end position="168"/>
    </location>
</feature>
<feature type="signal peptide" evidence="1">
    <location>
        <begin position="1"/>
        <end position="20"/>
    </location>
</feature>
<dbReference type="AlphaFoldDB" id="A0A7E4W051"/>
<proteinExistence type="predicted"/>
<keyword evidence="2" id="KW-1185">Reference proteome</keyword>
<reference evidence="2" key="1">
    <citation type="journal article" date="2013" name="Genetics">
        <title>The draft genome and transcriptome of Panagrellus redivivus are shaped by the harsh demands of a free-living lifestyle.</title>
        <authorList>
            <person name="Srinivasan J."/>
            <person name="Dillman A.R."/>
            <person name="Macchietto M.G."/>
            <person name="Heikkinen L."/>
            <person name="Lakso M."/>
            <person name="Fracchia K.M."/>
            <person name="Antoshechkin I."/>
            <person name="Mortazavi A."/>
            <person name="Wong G."/>
            <person name="Sternberg P.W."/>
        </authorList>
    </citation>
    <scope>NUCLEOTIDE SEQUENCE [LARGE SCALE GENOMIC DNA]</scope>
    <source>
        <strain evidence="2">MT8872</strain>
    </source>
</reference>
<evidence type="ECO:0000313" key="2">
    <source>
        <dbReference type="Proteomes" id="UP000492821"/>
    </source>
</evidence>
<evidence type="ECO:0000313" key="3">
    <source>
        <dbReference type="WBParaSite" id="Pan_g4533.t1"/>
    </source>
</evidence>
<accession>A0A7E4W051</accession>
<name>A0A7E4W051_PANRE</name>
<dbReference type="WBParaSite" id="Pan_g4533.t1">
    <property type="protein sequence ID" value="Pan_g4533.t1"/>
    <property type="gene ID" value="Pan_g4533"/>
</dbReference>
<organism evidence="2 3">
    <name type="scientific">Panagrellus redivivus</name>
    <name type="common">Microworm</name>
    <dbReference type="NCBI Taxonomy" id="6233"/>
    <lineage>
        <taxon>Eukaryota</taxon>
        <taxon>Metazoa</taxon>
        <taxon>Ecdysozoa</taxon>
        <taxon>Nematoda</taxon>
        <taxon>Chromadorea</taxon>
        <taxon>Rhabditida</taxon>
        <taxon>Tylenchina</taxon>
        <taxon>Panagrolaimomorpha</taxon>
        <taxon>Panagrolaimoidea</taxon>
        <taxon>Panagrolaimidae</taxon>
        <taxon>Panagrellus</taxon>
    </lineage>
</organism>
<protein>
    <submittedName>
        <fullName evidence="3">Transthyretin/hydroxyisourate hydrolase domain-containing protein</fullName>
    </submittedName>
</protein>
<keyword evidence="1" id="KW-0732">Signal</keyword>
<dbReference type="Proteomes" id="UP000492821">
    <property type="component" value="Unassembled WGS sequence"/>
</dbReference>